<name>A0A1X9MEC4_9BACI</name>
<proteinExistence type="inferred from homology"/>
<dbReference type="KEGG" id="bkw:BkAM31D_12005"/>
<dbReference type="Pfam" id="PF13185">
    <property type="entry name" value="GAF_2"/>
    <property type="match status" value="1"/>
</dbReference>
<dbReference type="Pfam" id="PF13556">
    <property type="entry name" value="HTH_30"/>
    <property type="match status" value="1"/>
</dbReference>
<dbReference type="AlphaFoldDB" id="A0A1X9MEC4"/>
<dbReference type="PANTHER" id="PTHR33744">
    <property type="entry name" value="CARBOHYDRATE DIACID REGULATOR"/>
    <property type="match status" value="1"/>
</dbReference>
<evidence type="ECO:0000256" key="1">
    <source>
        <dbReference type="ARBA" id="ARBA00006754"/>
    </source>
</evidence>
<accession>A0A1X9MEC4</accession>
<dbReference type="Gene3D" id="3.30.450.40">
    <property type="match status" value="1"/>
</dbReference>
<dbReference type="EMBL" id="CP020814">
    <property type="protein sequence ID" value="ARK30493.1"/>
    <property type="molecule type" value="Genomic_DNA"/>
</dbReference>
<dbReference type="InterPro" id="IPR025736">
    <property type="entry name" value="PucR_C-HTH_dom"/>
</dbReference>
<feature type="coiled-coil region" evidence="2">
    <location>
        <begin position="627"/>
        <end position="654"/>
    </location>
</feature>
<dbReference type="SUPFAM" id="SSF55781">
    <property type="entry name" value="GAF domain-like"/>
    <property type="match status" value="1"/>
</dbReference>
<dbReference type="Gene3D" id="1.10.10.2840">
    <property type="entry name" value="PucR C-terminal helix-turn-helix domain"/>
    <property type="match status" value="1"/>
</dbReference>
<evidence type="ECO:0000313" key="5">
    <source>
        <dbReference type="Proteomes" id="UP000193006"/>
    </source>
</evidence>
<gene>
    <name evidence="4" type="primary">pucR_6</name>
    <name evidence="4" type="ORF">BkAM31D_12005</name>
</gene>
<dbReference type="InterPro" id="IPR051448">
    <property type="entry name" value="CdaR-like_regulators"/>
</dbReference>
<evidence type="ECO:0000313" key="4">
    <source>
        <dbReference type="EMBL" id="ARK30493.1"/>
    </source>
</evidence>
<dbReference type="RefSeq" id="WP_066151173.1">
    <property type="nucleotide sequence ID" value="NZ_CP020814.1"/>
</dbReference>
<sequence>MYDIDYSLLFLKKKLKDTPFQVWGLNYHNNKSNLLYNHGNENSLVPPLLTFDNEQLYVIKKQTDKIFIYYFFEGGNQVNVCIFNHALQLSKEEIEYLYYFFSVSQTKGMIQKKETELNNVVDSIRSITSSLDLDEVLEKIVSNALKVIPAADAGFLLLYDQQTKKLLPKAPVGFEQSIYNFKVKVGESITGKVFEDGIGRIFNTKEELYEKMELYNISSENYLHITSAGKIPEAAMCVPIFIEENRIGVMIIHQWYKKKVWVNYDLNLLHGFALQAAIAIQNAQFYNEANKRLLESLELSKQLEERNSQLQKRQEIHESLINISLKNKGFETIISEIDQMIDPPLYFFNMLDNKFYSSDFTQCPISLFEIKVLFSERRRRPLYVEINNISSQSYYLYPIYNGVAFLGCFIIRTTKSFSIYDRITLEQSSSVLTLELVKTQTITEIFYKKIHEQFQGLLNTQDADQLMKQAQELGLNPSAHYVITILEIPNYSELQLLEIEIHQLVLKLKAELVSMEKVIYGFHNKVILLFSTHDLDQFKYIQQKLLIIKKEWENNNGSPFRGGISFAYKGLEKLCTCYDEATKTISFLSTRNKSEVICYKEIGLNRLFLNQSTQEIVQFINEVFLPLRSDNEKNKELEKTLVKYMENNRSAVKTAEQLHIHINTLYQRIKKIEELIQLNLDNNEDTLKLQLACYLRSTYYQT</sequence>
<dbReference type="PANTHER" id="PTHR33744:SF1">
    <property type="entry name" value="DNA-BINDING TRANSCRIPTIONAL ACTIVATOR ADER"/>
    <property type="match status" value="1"/>
</dbReference>
<dbReference type="Pfam" id="PF17853">
    <property type="entry name" value="GGDEF_2"/>
    <property type="match status" value="1"/>
</dbReference>
<dbReference type="InterPro" id="IPR029016">
    <property type="entry name" value="GAF-like_dom_sf"/>
</dbReference>
<feature type="coiled-coil region" evidence="2">
    <location>
        <begin position="286"/>
        <end position="320"/>
    </location>
</feature>
<organism evidence="4 5">
    <name type="scientific">Halalkalibacter krulwichiae</name>
    <dbReference type="NCBI Taxonomy" id="199441"/>
    <lineage>
        <taxon>Bacteria</taxon>
        <taxon>Bacillati</taxon>
        <taxon>Bacillota</taxon>
        <taxon>Bacilli</taxon>
        <taxon>Bacillales</taxon>
        <taxon>Bacillaceae</taxon>
        <taxon>Halalkalibacter</taxon>
    </lineage>
</organism>
<feature type="domain" description="GAF" evidence="3">
    <location>
        <begin position="132"/>
        <end position="290"/>
    </location>
</feature>
<keyword evidence="5" id="KW-1185">Reference proteome</keyword>
<evidence type="ECO:0000259" key="3">
    <source>
        <dbReference type="SMART" id="SM00065"/>
    </source>
</evidence>
<dbReference type="InterPro" id="IPR042070">
    <property type="entry name" value="PucR_C-HTH_sf"/>
</dbReference>
<reference evidence="4 5" key="1">
    <citation type="submission" date="2017-04" db="EMBL/GenBank/DDBJ databases">
        <title>Bacillus krulwichiae AM31D Genome sequencing and assembly.</title>
        <authorList>
            <person name="Krulwich T.A."/>
            <person name="Anastor L."/>
            <person name="Ehrlich R."/>
            <person name="Ehrlich G.D."/>
            <person name="Janto B."/>
        </authorList>
    </citation>
    <scope>NUCLEOTIDE SEQUENCE [LARGE SCALE GENOMIC DNA]</scope>
    <source>
        <strain evidence="4 5">AM31D</strain>
    </source>
</reference>
<comment type="similarity">
    <text evidence="1">Belongs to the CdaR family.</text>
</comment>
<evidence type="ECO:0000256" key="2">
    <source>
        <dbReference type="SAM" id="Coils"/>
    </source>
</evidence>
<dbReference type="Proteomes" id="UP000193006">
    <property type="component" value="Chromosome"/>
</dbReference>
<protein>
    <submittedName>
        <fullName evidence="4">Purine catabolism regulatory protein</fullName>
    </submittedName>
</protein>
<dbReference type="InterPro" id="IPR041522">
    <property type="entry name" value="CdaR_GGDEF"/>
</dbReference>
<dbReference type="InterPro" id="IPR003018">
    <property type="entry name" value="GAF"/>
</dbReference>
<keyword evidence="2" id="KW-0175">Coiled coil</keyword>
<dbReference type="STRING" id="199441.BkAM31D_12005"/>
<dbReference type="SMART" id="SM00065">
    <property type="entry name" value="GAF"/>
    <property type="match status" value="1"/>
</dbReference>